<dbReference type="InterPro" id="IPR017441">
    <property type="entry name" value="Protein_kinase_ATP_BS"/>
</dbReference>
<comment type="caution">
    <text evidence="6">The sequence shown here is derived from an EMBL/GenBank/DDBJ whole genome shotgun (WGS) entry which is preliminary data.</text>
</comment>
<dbReference type="InterPro" id="IPR011009">
    <property type="entry name" value="Kinase-like_dom_sf"/>
</dbReference>
<gene>
    <name evidence="6" type="ORF">DFH08DRAFT_833221</name>
</gene>
<dbReference type="GO" id="GO:0005524">
    <property type="term" value="F:ATP binding"/>
    <property type="evidence" value="ECO:0007669"/>
    <property type="project" value="UniProtKB-UniRule"/>
</dbReference>
<dbReference type="EMBL" id="JARIHO010000001">
    <property type="protein sequence ID" value="KAJ7369158.1"/>
    <property type="molecule type" value="Genomic_DNA"/>
</dbReference>
<keyword evidence="6" id="KW-0808">Transferase</keyword>
<dbReference type="PROSITE" id="PS50011">
    <property type="entry name" value="PROTEIN_KINASE_DOM"/>
    <property type="match status" value="1"/>
</dbReference>
<evidence type="ECO:0000313" key="6">
    <source>
        <dbReference type="EMBL" id="KAJ7369158.1"/>
    </source>
</evidence>
<keyword evidence="3 4" id="KW-0067">ATP-binding</keyword>
<dbReference type="PROSITE" id="PS00107">
    <property type="entry name" value="PROTEIN_KINASE_ATP"/>
    <property type="match status" value="1"/>
</dbReference>
<proteinExistence type="predicted"/>
<keyword evidence="2 4" id="KW-0547">Nucleotide-binding</keyword>
<evidence type="ECO:0000256" key="2">
    <source>
        <dbReference type="ARBA" id="ARBA00022741"/>
    </source>
</evidence>
<organism evidence="6 7">
    <name type="scientific">Mycena albidolilacea</name>
    <dbReference type="NCBI Taxonomy" id="1033008"/>
    <lineage>
        <taxon>Eukaryota</taxon>
        <taxon>Fungi</taxon>
        <taxon>Dikarya</taxon>
        <taxon>Basidiomycota</taxon>
        <taxon>Agaricomycotina</taxon>
        <taxon>Agaricomycetes</taxon>
        <taxon>Agaricomycetidae</taxon>
        <taxon>Agaricales</taxon>
        <taxon>Marasmiineae</taxon>
        <taxon>Mycenaceae</taxon>
        <taxon>Mycena</taxon>
    </lineage>
</organism>
<keyword evidence="7" id="KW-1185">Reference proteome</keyword>
<accession>A0AAD7F735</accession>
<dbReference type="Proteomes" id="UP001218218">
    <property type="component" value="Unassembled WGS sequence"/>
</dbReference>
<dbReference type="GO" id="GO:0004674">
    <property type="term" value="F:protein serine/threonine kinase activity"/>
    <property type="evidence" value="ECO:0007669"/>
    <property type="project" value="UniProtKB-KW"/>
</dbReference>
<evidence type="ECO:0000256" key="3">
    <source>
        <dbReference type="ARBA" id="ARBA00022840"/>
    </source>
</evidence>
<feature type="domain" description="Protein kinase" evidence="5">
    <location>
        <begin position="42"/>
        <end position="396"/>
    </location>
</feature>
<feature type="binding site" evidence="4">
    <location>
        <position position="71"/>
    </location>
    <ligand>
        <name>ATP</name>
        <dbReference type="ChEBI" id="CHEBI:30616"/>
    </ligand>
</feature>
<keyword evidence="6" id="KW-0418">Kinase</keyword>
<dbReference type="PANTHER" id="PTHR24055">
    <property type="entry name" value="MITOGEN-ACTIVATED PROTEIN KINASE"/>
    <property type="match status" value="1"/>
</dbReference>
<dbReference type="Pfam" id="PF00069">
    <property type="entry name" value="Pkinase"/>
    <property type="match status" value="2"/>
</dbReference>
<evidence type="ECO:0000256" key="4">
    <source>
        <dbReference type="PROSITE-ProRule" id="PRU10141"/>
    </source>
</evidence>
<evidence type="ECO:0000259" key="5">
    <source>
        <dbReference type="PROSITE" id="PS50011"/>
    </source>
</evidence>
<dbReference type="Gene3D" id="3.30.200.20">
    <property type="entry name" value="Phosphorylase Kinase, domain 1"/>
    <property type="match status" value="1"/>
</dbReference>
<evidence type="ECO:0000313" key="7">
    <source>
        <dbReference type="Proteomes" id="UP001218218"/>
    </source>
</evidence>
<protein>
    <submittedName>
        <fullName evidence="6">Kinase-like domain-containing protein</fullName>
    </submittedName>
</protein>
<reference evidence="6" key="1">
    <citation type="submission" date="2023-03" db="EMBL/GenBank/DDBJ databases">
        <title>Massive genome expansion in bonnet fungi (Mycena s.s.) driven by repeated elements and novel gene families across ecological guilds.</title>
        <authorList>
            <consortium name="Lawrence Berkeley National Laboratory"/>
            <person name="Harder C.B."/>
            <person name="Miyauchi S."/>
            <person name="Viragh M."/>
            <person name="Kuo A."/>
            <person name="Thoen E."/>
            <person name="Andreopoulos B."/>
            <person name="Lu D."/>
            <person name="Skrede I."/>
            <person name="Drula E."/>
            <person name="Henrissat B."/>
            <person name="Morin E."/>
            <person name="Kohler A."/>
            <person name="Barry K."/>
            <person name="LaButti K."/>
            <person name="Morin E."/>
            <person name="Salamov A."/>
            <person name="Lipzen A."/>
            <person name="Mereny Z."/>
            <person name="Hegedus B."/>
            <person name="Baldrian P."/>
            <person name="Stursova M."/>
            <person name="Weitz H."/>
            <person name="Taylor A."/>
            <person name="Grigoriev I.V."/>
            <person name="Nagy L.G."/>
            <person name="Martin F."/>
            <person name="Kauserud H."/>
        </authorList>
    </citation>
    <scope>NUCLEOTIDE SEQUENCE</scope>
    <source>
        <strain evidence="6">CBHHK002</strain>
    </source>
</reference>
<dbReference type="SUPFAM" id="SSF56112">
    <property type="entry name" value="Protein kinase-like (PK-like)"/>
    <property type="match status" value="1"/>
</dbReference>
<keyword evidence="1" id="KW-0723">Serine/threonine-protein kinase</keyword>
<dbReference type="InterPro" id="IPR000719">
    <property type="entry name" value="Prot_kinase_dom"/>
</dbReference>
<dbReference type="InterPro" id="IPR050117">
    <property type="entry name" value="MAPK"/>
</dbReference>
<dbReference type="SMART" id="SM00220">
    <property type="entry name" value="S_TKc"/>
    <property type="match status" value="1"/>
</dbReference>
<name>A0AAD7F735_9AGAR</name>
<evidence type="ECO:0000256" key="1">
    <source>
        <dbReference type="ARBA" id="ARBA00022527"/>
    </source>
</evidence>
<dbReference type="Gene3D" id="1.10.510.10">
    <property type="entry name" value="Transferase(Phosphotransferase) domain 1"/>
    <property type="match status" value="1"/>
</dbReference>
<dbReference type="AlphaFoldDB" id="A0AAD7F735"/>
<sequence length="450" mass="49864">MRNLAFSDPDEPGYEPISHYGPGGLCPISLGLSIGPGSPPRYHIVAKIGRGSFSTVWLAHDYDASRNVALKILRAEALATSKEVEIFERLKVSGGPEQHVVELLDAFDHPSANGLHRVLVMEPVVNFDLRLSSDYSPKVGREAIHQMIAGVAFIHSRGVVHGDLHPANFGLAAPELNRFSDLDLWRCMIVPEAFPMVPTSRIWNSDAFPPYFCNCSDLGELLVHCVPEFVQRPLSVRVLDLGNAFLVDESLPPKASTPIPYAAPEIVFSWNVLDTKDVVSDQRSDIWSLALSIYNLVSSNDLFAIFSPPHGDVLYKMMCYCGEVPDAWRGRFTEDPFPPGVSGAAHADDLWNDVEQTFAKRGVEDPAALVRLLRRMMVFDPSRRPTAAELLRDPYFRILQTKPSHDGHESGELPDACAAASRPLLLNLSVPSERECGEEQDFHINRALHQ</sequence>